<reference evidence="4 5" key="1">
    <citation type="submission" date="2019-04" db="EMBL/GenBank/DDBJ databases">
        <title>Friends and foes A comparative genomics study of 23 Aspergillus species from section Flavi.</title>
        <authorList>
            <consortium name="DOE Joint Genome Institute"/>
            <person name="Kjaerbolling I."/>
            <person name="Vesth T."/>
            <person name="Frisvad J.C."/>
            <person name="Nybo J.L."/>
            <person name="Theobald S."/>
            <person name="Kildgaard S."/>
            <person name="Isbrandt T."/>
            <person name="Kuo A."/>
            <person name="Sato A."/>
            <person name="Lyhne E.K."/>
            <person name="Kogle M.E."/>
            <person name="Wiebenga A."/>
            <person name="Kun R.S."/>
            <person name="Lubbers R.J."/>
            <person name="Makela M.R."/>
            <person name="Barry K."/>
            <person name="Chovatia M."/>
            <person name="Clum A."/>
            <person name="Daum C."/>
            <person name="Haridas S."/>
            <person name="He G."/>
            <person name="LaButti K."/>
            <person name="Lipzen A."/>
            <person name="Mondo S."/>
            <person name="Riley R."/>
            <person name="Salamov A."/>
            <person name="Simmons B.A."/>
            <person name="Magnuson J.K."/>
            <person name="Henrissat B."/>
            <person name="Mortensen U.H."/>
            <person name="Larsen T.O."/>
            <person name="Devries R.P."/>
            <person name="Grigoriev I.V."/>
            <person name="Machida M."/>
            <person name="Baker S.E."/>
            <person name="Andersen M.R."/>
        </authorList>
    </citation>
    <scope>NUCLEOTIDE SEQUENCE [LARGE SCALE GENOMIC DNA]</scope>
    <source>
        <strain evidence="4 5">CBS 151.66</strain>
    </source>
</reference>
<dbReference type="InterPro" id="IPR023112">
    <property type="entry name" value="Antifungal-protein_dom_sf"/>
</dbReference>
<dbReference type="SUPFAM" id="SSF57598">
    <property type="entry name" value="Antifungal protein (AGAFP)"/>
    <property type="match status" value="1"/>
</dbReference>
<evidence type="ECO:0008006" key="6">
    <source>
        <dbReference type="Google" id="ProtNLM"/>
    </source>
</evidence>
<evidence type="ECO:0000313" key="4">
    <source>
        <dbReference type="EMBL" id="KAB8074760.1"/>
    </source>
</evidence>
<accession>A0A5N5X5Z5</accession>
<sequence length="95" mass="10218">MKFTSLSLGLVLFAALGAVASPVDAESANRVEAREDAGEANILIKYDGTCDKNKNECKYKAQSGKTAFCKCQVKKCGKTGGKCFFDSANRQCTCY</sequence>
<feature type="chain" id="PRO_5024843852" description="Antifungal protein" evidence="3">
    <location>
        <begin position="26"/>
        <end position="95"/>
    </location>
</feature>
<dbReference type="InterPro" id="IPR022706">
    <property type="entry name" value="Antifungal_prot"/>
</dbReference>
<evidence type="ECO:0000313" key="5">
    <source>
        <dbReference type="Proteomes" id="UP000326565"/>
    </source>
</evidence>
<proteinExistence type="predicted"/>
<name>A0A5N5X5Z5_9EURO</name>
<dbReference type="EMBL" id="ML732204">
    <property type="protein sequence ID" value="KAB8074760.1"/>
    <property type="molecule type" value="Genomic_DNA"/>
</dbReference>
<evidence type="ECO:0000256" key="3">
    <source>
        <dbReference type="SAM" id="SignalP"/>
    </source>
</evidence>
<feature type="signal peptide" evidence="3">
    <location>
        <begin position="1"/>
        <end position="25"/>
    </location>
</feature>
<dbReference type="GO" id="GO:0050832">
    <property type="term" value="P:defense response to fungus"/>
    <property type="evidence" value="ECO:0007669"/>
    <property type="project" value="UniProtKB-KW"/>
</dbReference>
<gene>
    <name evidence="4" type="ORF">BDV29DRAFT_156298</name>
</gene>
<dbReference type="Pfam" id="PF11402">
    <property type="entry name" value="Antifungal_prot"/>
    <property type="match status" value="1"/>
</dbReference>
<dbReference type="AlphaFoldDB" id="A0A5N5X5Z5"/>
<protein>
    <recommendedName>
        <fullName evidence="6">Antifungal protein</fullName>
    </recommendedName>
</protein>
<keyword evidence="2" id="KW-0295">Fungicide</keyword>
<dbReference type="Proteomes" id="UP000326565">
    <property type="component" value="Unassembled WGS sequence"/>
</dbReference>
<keyword evidence="1" id="KW-0929">Antimicrobial</keyword>
<dbReference type="Gene3D" id="2.40.50.60">
    <property type="entry name" value="Antifungal protein domain"/>
    <property type="match status" value="1"/>
</dbReference>
<evidence type="ECO:0000256" key="2">
    <source>
        <dbReference type="ARBA" id="ARBA00022577"/>
    </source>
</evidence>
<evidence type="ECO:0000256" key="1">
    <source>
        <dbReference type="ARBA" id="ARBA00022529"/>
    </source>
</evidence>
<dbReference type="OrthoDB" id="4478077at2759"/>
<organism evidence="4 5">
    <name type="scientific">Aspergillus leporis</name>
    <dbReference type="NCBI Taxonomy" id="41062"/>
    <lineage>
        <taxon>Eukaryota</taxon>
        <taxon>Fungi</taxon>
        <taxon>Dikarya</taxon>
        <taxon>Ascomycota</taxon>
        <taxon>Pezizomycotina</taxon>
        <taxon>Eurotiomycetes</taxon>
        <taxon>Eurotiomycetidae</taxon>
        <taxon>Eurotiales</taxon>
        <taxon>Aspergillaceae</taxon>
        <taxon>Aspergillus</taxon>
        <taxon>Aspergillus subgen. Circumdati</taxon>
    </lineage>
</organism>
<dbReference type="GO" id="GO:0031640">
    <property type="term" value="P:killing of cells of another organism"/>
    <property type="evidence" value="ECO:0007669"/>
    <property type="project" value="UniProtKB-KW"/>
</dbReference>
<keyword evidence="3" id="KW-0732">Signal</keyword>
<keyword evidence="5" id="KW-1185">Reference proteome</keyword>